<sequence>MTKSSFFGRHPVLGVLLGLIILLVAGGFIGFKATNNGQKLLPTLENANLQMGNITADSLKAQMQVSLRNNAPIGMRIDSFSYETRVDGKPMARGAQDEPTVVKRRGLSQLEIPMAVDMGDLKRTVKDAQQDCVEVQMRMQMYTRLPVVGTERIPVVVSKRVYVPKMPKIEVADVDVTDLGLKHGEALVKLKVTNYNPFSVTIRSVRYRFRIGDDDMEVKGVETKDVTFDERGTEIMPVRVSFQPKAMPKVAFKSLFKADKTSYDLDGVAVVAAGRHNTKDMSLNFNSEGTLQELKNIPRKGEGE</sequence>
<dbReference type="Pfam" id="PF03168">
    <property type="entry name" value="LEA_2"/>
    <property type="match status" value="2"/>
</dbReference>
<feature type="domain" description="Water stress and hypersensitive response" evidence="3">
    <location>
        <begin position="169"/>
        <end position="288"/>
    </location>
</feature>
<evidence type="ECO:0000313" key="5">
    <source>
        <dbReference type="Proteomes" id="UP000054223"/>
    </source>
</evidence>
<dbReference type="Gene3D" id="2.60.40.1820">
    <property type="match status" value="2"/>
</dbReference>
<dbReference type="PANTHER" id="PTHR31459:SF2">
    <property type="entry name" value="OS03G0843300 PROTEIN"/>
    <property type="match status" value="1"/>
</dbReference>
<comment type="caution">
    <text evidence="4">The sequence shown here is derived from an EMBL/GenBank/DDBJ whole genome shotgun (WGS) entry which is preliminary data.</text>
</comment>
<feature type="domain" description="Water stress and hypersensitive response" evidence="3">
    <location>
        <begin position="44"/>
        <end position="162"/>
    </location>
</feature>
<gene>
    <name evidence="4" type="ORF">ASU33_06950</name>
</gene>
<dbReference type="InterPro" id="IPR004864">
    <property type="entry name" value="LEA_2"/>
</dbReference>
<name>A0A9X0HKZ5_SOLP1</name>
<evidence type="ECO:0000313" key="4">
    <source>
        <dbReference type="EMBL" id="KUG07942.1"/>
    </source>
</evidence>
<protein>
    <recommendedName>
        <fullName evidence="3">Water stress and hypersensitive response domain-containing protein</fullName>
    </recommendedName>
</protein>
<keyword evidence="2" id="KW-1133">Transmembrane helix</keyword>
<dbReference type="OrthoDB" id="871277at2"/>
<dbReference type="AlphaFoldDB" id="A0A9X0HKZ5"/>
<dbReference type="Proteomes" id="UP000054223">
    <property type="component" value="Unassembled WGS sequence"/>
</dbReference>
<dbReference type="InterPro" id="IPR045043">
    <property type="entry name" value="Lea14-like"/>
</dbReference>
<keyword evidence="2" id="KW-0472">Membrane</keyword>
<dbReference type="SMART" id="SM00769">
    <property type="entry name" value="WHy"/>
    <property type="match status" value="2"/>
</dbReference>
<organism evidence="4 5">
    <name type="scientific">Solirubrum puertoriconensis</name>
    <dbReference type="NCBI Taxonomy" id="1751427"/>
    <lineage>
        <taxon>Bacteria</taxon>
        <taxon>Pseudomonadati</taxon>
        <taxon>Bacteroidota</taxon>
        <taxon>Cytophagia</taxon>
        <taxon>Cytophagales</taxon>
    </lineage>
</organism>
<evidence type="ECO:0000256" key="1">
    <source>
        <dbReference type="ARBA" id="ARBA00005960"/>
    </source>
</evidence>
<dbReference type="PANTHER" id="PTHR31459">
    <property type="match status" value="1"/>
</dbReference>
<dbReference type="InterPro" id="IPR013990">
    <property type="entry name" value="WHy-dom"/>
</dbReference>
<evidence type="ECO:0000256" key="2">
    <source>
        <dbReference type="SAM" id="Phobius"/>
    </source>
</evidence>
<dbReference type="EMBL" id="LNAL01000006">
    <property type="protein sequence ID" value="KUG07942.1"/>
    <property type="molecule type" value="Genomic_DNA"/>
</dbReference>
<keyword evidence="2" id="KW-0812">Transmembrane</keyword>
<keyword evidence="5" id="KW-1185">Reference proteome</keyword>
<dbReference type="SUPFAM" id="SSF117070">
    <property type="entry name" value="LEA14-like"/>
    <property type="match status" value="2"/>
</dbReference>
<comment type="similarity">
    <text evidence="1">Belongs to the LEA type 2 family.</text>
</comment>
<dbReference type="GO" id="GO:0009269">
    <property type="term" value="P:response to desiccation"/>
    <property type="evidence" value="ECO:0007669"/>
    <property type="project" value="InterPro"/>
</dbReference>
<feature type="transmembrane region" description="Helical" evidence="2">
    <location>
        <begin position="12"/>
        <end position="31"/>
    </location>
</feature>
<proteinExistence type="inferred from homology"/>
<evidence type="ECO:0000259" key="3">
    <source>
        <dbReference type="SMART" id="SM00769"/>
    </source>
</evidence>
<reference evidence="4 5" key="1">
    <citation type="submission" date="2015-11" db="EMBL/GenBank/DDBJ databases">
        <title>Solirubrum puertoriconensis gen. nov. an environmental bacteria isolated in Puerto Rico.</title>
        <authorList>
            <person name="Cuebas-Irizarry M.F."/>
            <person name="Montalvo-Rodriguez R."/>
        </authorList>
    </citation>
    <scope>NUCLEOTIDE SEQUENCE [LARGE SCALE GENOMIC DNA]</scope>
    <source>
        <strain evidence="4 5">MC1A</strain>
    </source>
</reference>
<accession>A0A9X0HKZ5</accession>
<dbReference type="RefSeq" id="WP_059068860.1">
    <property type="nucleotide sequence ID" value="NZ_LNAL01000006.1"/>
</dbReference>